<dbReference type="Pfam" id="PF00300">
    <property type="entry name" value="His_Phos_1"/>
    <property type="match status" value="1"/>
</dbReference>
<evidence type="ECO:0000313" key="1">
    <source>
        <dbReference type="EMBL" id="ANX04602.1"/>
    </source>
</evidence>
<dbReference type="STRING" id="1810504.PG2T_10765"/>
<accession>A0A1B1YV21</accession>
<protein>
    <recommendedName>
        <fullName evidence="3">Phosphohistidine phosphatase SixA</fullName>
    </recommendedName>
</protein>
<dbReference type="Proteomes" id="UP000092952">
    <property type="component" value="Chromosome"/>
</dbReference>
<dbReference type="InterPro" id="IPR029033">
    <property type="entry name" value="His_PPase_superfam"/>
</dbReference>
<dbReference type="OrthoDB" id="9810154at2"/>
<dbReference type="EMBL" id="CP014671">
    <property type="protein sequence ID" value="ANX04602.1"/>
    <property type="molecule type" value="Genomic_DNA"/>
</dbReference>
<evidence type="ECO:0000313" key="2">
    <source>
        <dbReference type="Proteomes" id="UP000092952"/>
    </source>
</evidence>
<organism evidence="1 2">
    <name type="scientific">Immundisolibacter cernigliae</name>
    <dbReference type="NCBI Taxonomy" id="1810504"/>
    <lineage>
        <taxon>Bacteria</taxon>
        <taxon>Pseudomonadati</taxon>
        <taxon>Pseudomonadota</taxon>
        <taxon>Gammaproteobacteria</taxon>
        <taxon>Immundisolibacterales</taxon>
        <taxon>Immundisolibacteraceae</taxon>
        <taxon>Immundisolibacter</taxon>
    </lineage>
</organism>
<dbReference type="InterPro" id="IPR013078">
    <property type="entry name" value="His_Pase_superF_clade-1"/>
</dbReference>
<dbReference type="AlphaFoldDB" id="A0A1B1YV21"/>
<dbReference type="Gene3D" id="3.40.50.1240">
    <property type="entry name" value="Phosphoglycerate mutase-like"/>
    <property type="match status" value="1"/>
</dbReference>
<dbReference type="SUPFAM" id="SSF53254">
    <property type="entry name" value="Phosphoglycerate mutase-like"/>
    <property type="match status" value="1"/>
</dbReference>
<name>A0A1B1YV21_9GAMM</name>
<evidence type="ECO:0008006" key="3">
    <source>
        <dbReference type="Google" id="ProtNLM"/>
    </source>
</evidence>
<dbReference type="InParanoid" id="A0A1B1YV21"/>
<reference evidence="2" key="1">
    <citation type="submission" date="2016-03" db="EMBL/GenBank/DDBJ databases">
        <title>Complete genome sequence of Solimmundus cernigliae, representing a novel lineage of polycyclic aromatic hydrocarbon degraders within the Gammaproteobacteria.</title>
        <authorList>
            <person name="Singleton D.R."/>
            <person name="Dickey A.N."/>
            <person name="Scholl E.H."/>
            <person name="Wright F.A."/>
            <person name="Aitken M.D."/>
        </authorList>
    </citation>
    <scope>NUCLEOTIDE SEQUENCE [LARGE SCALE GENOMIC DNA]</scope>
    <source>
        <strain evidence="2">TR3.2</strain>
    </source>
</reference>
<dbReference type="RefSeq" id="WP_068805143.1">
    <property type="nucleotide sequence ID" value="NZ_CP014671.1"/>
</dbReference>
<sequence>MRCLVLRHAPAESGLPDADRPLSAAGVSLLRQVRGPLQTLVPDLGLIAHSPLRRARETAALLAEVFAVPTQETATLAPGGLEDLLLWLAGQPDAVALVGHEDDLSYWVCHMLTGEAGRFFHFERAGACLLEFRGPLRAGAAELRWLLGPEHLARMARR</sequence>
<proteinExistence type="predicted"/>
<gene>
    <name evidence="1" type="ORF">PG2T_10765</name>
</gene>
<dbReference type="KEGG" id="gbi:PG2T_10765"/>
<dbReference type="CDD" id="cd07067">
    <property type="entry name" value="HP_PGM_like"/>
    <property type="match status" value="1"/>
</dbReference>
<keyword evidence="2" id="KW-1185">Reference proteome</keyword>